<sequence>MNDQDDPFAFFSKDLDLAYTSFYQPTDNPLTTDSARKSLHLDTSPTTLTAEPQKTIKNDEEDNADDENTRLSPMTTAGLTRALSLSKSLLDDIVGETRTKVISIETVNPSHLFWVPASQHPEIAPAEFEKYLQGHGFANRTQSQMKRRKSILSMSFTALEDLDKGETEGEGSMEKMTRTQSSHARLSTDHDLLDEQSPAETLLAAQRRVRLRRSVSLQLPSTSELPLFLVFDRNSSSLDDSPVLVPKADRPLFRRGARTRFQRNSSLASLSLSTPTRMEHPKPWHNYRRSEPVYPTTPTELLEAPLDEGVILQDRPVSFEPPTTTYSHSHSRSLDLTPSTHPLQQPVLPPPSSSSTATATDTATSTTSSSSSLSSLSSTKPRSLAHENATEVQAFSVGSPESSKMSRTQSAATRERKSTWSWAFWSDDKAKKSKTTESTKPLNTSTNNHPYEHDKPASTLSLPPVPAEVVASSKRFGLSSLFSKKSTSKHASSSSSGAGADTASFATQQGRPPKDFQLNKINQSRLPIHIERAVYRLSHIKLANPRRPLKEQVLISNLMFWYLSIISAQQQEMQPHDIVDEEAYEAEQALKARRMLVASKKKKRLVRKEPKQRPKDSGSLQTFMHVQSKESTGFVVPDNYLNPNQRQQQQQQQHRQHHSQDEESDDRNSSDSSGDDEMPTPPESQSKKYRTPKEQVHPDEDDLPLGLYRKT</sequence>
<feature type="compositionally biased region" description="Low complexity" evidence="1">
    <location>
        <begin position="353"/>
        <end position="382"/>
    </location>
</feature>
<evidence type="ECO:0000259" key="2">
    <source>
        <dbReference type="SMART" id="SM01327"/>
    </source>
</evidence>
<accession>A0ABR3BER2</accession>
<feature type="compositionally biased region" description="Basic and acidic residues" evidence="1">
    <location>
        <begin position="607"/>
        <end position="616"/>
    </location>
</feature>
<gene>
    <name evidence="3" type="ORF">J3Q64DRAFT_1713046</name>
</gene>
<feature type="compositionally biased region" description="Polar residues" evidence="1">
    <location>
        <begin position="321"/>
        <end position="343"/>
    </location>
</feature>
<feature type="region of interest" description="Disordered" evidence="1">
    <location>
        <begin position="26"/>
        <end position="73"/>
    </location>
</feature>
<dbReference type="InterPro" id="IPR013941">
    <property type="entry name" value="ZDS1_C"/>
</dbReference>
<feature type="compositionally biased region" description="Polar residues" evidence="1">
    <location>
        <begin position="41"/>
        <end position="52"/>
    </location>
</feature>
<proteinExistence type="predicted"/>
<feature type="region of interest" description="Disordered" evidence="1">
    <location>
        <begin position="599"/>
        <end position="711"/>
    </location>
</feature>
<feature type="region of interest" description="Disordered" evidence="1">
    <location>
        <begin position="487"/>
        <end position="518"/>
    </location>
</feature>
<evidence type="ECO:0000313" key="3">
    <source>
        <dbReference type="EMBL" id="KAL0097362.1"/>
    </source>
</evidence>
<dbReference type="Proteomes" id="UP001448207">
    <property type="component" value="Unassembled WGS sequence"/>
</dbReference>
<dbReference type="Pfam" id="PF08632">
    <property type="entry name" value="Zds_C"/>
    <property type="match status" value="1"/>
</dbReference>
<evidence type="ECO:0000256" key="1">
    <source>
        <dbReference type="SAM" id="MobiDB-lite"/>
    </source>
</evidence>
<keyword evidence="4" id="KW-1185">Reference proteome</keyword>
<feature type="compositionally biased region" description="Polar residues" evidence="1">
    <location>
        <begin position="618"/>
        <end position="631"/>
    </location>
</feature>
<feature type="compositionally biased region" description="Polar residues" evidence="1">
    <location>
        <begin position="399"/>
        <end position="412"/>
    </location>
</feature>
<feature type="domain" description="Protein Zds1 C-terminal" evidence="2">
    <location>
        <begin position="515"/>
        <end position="567"/>
    </location>
</feature>
<protein>
    <recommendedName>
        <fullName evidence="2">Protein Zds1 C-terminal domain-containing protein</fullName>
    </recommendedName>
</protein>
<evidence type="ECO:0000313" key="4">
    <source>
        <dbReference type="Proteomes" id="UP001448207"/>
    </source>
</evidence>
<dbReference type="InterPro" id="IPR040206">
    <property type="entry name" value="Zds1/2"/>
</dbReference>
<name>A0ABR3BER2_PHYBL</name>
<reference evidence="3 4" key="1">
    <citation type="submission" date="2024-04" db="EMBL/GenBank/DDBJ databases">
        <title>Symmetric and asymmetric DNA N6-adenine methylation regulates different biological responses in Mucorales.</title>
        <authorList>
            <consortium name="Lawrence Berkeley National Laboratory"/>
            <person name="Lax C."/>
            <person name="Mondo S.J."/>
            <person name="Osorio-Concepcion M."/>
            <person name="Muszewska A."/>
            <person name="Corrochano-Luque M."/>
            <person name="Gutierrez G."/>
            <person name="Riley R."/>
            <person name="Lipzen A."/>
            <person name="Guo J."/>
            <person name="Hundley H."/>
            <person name="Amirebrahimi M."/>
            <person name="Ng V."/>
            <person name="Lorenzo-Gutierrez D."/>
            <person name="Binder U."/>
            <person name="Yang J."/>
            <person name="Song Y."/>
            <person name="Canovas D."/>
            <person name="Navarro E."/>
            <person name="Freitag M."/>
            <person name="Gabaldon T."/>
            <person name="Grigoriev I.V."/>
            <person name="Corrochano L.M."/>
            <person name="Nicolas F.E."/>
            <person name="Garre V."/>
        </authorList>
    </citation>
    <scope>NUCLEOTIDE SEQUENCE [LARGE SCALE GENOMIC DNA]</scope>
    <source>
        <strain evidence="3 4">L51</strain>
    </source>
</reference>
<feature type="compositionally biased region" description="Low complexity" evidence="1">
    <location>
        <begin position="487"/>
        <end position="507"/>
    </location>
</feature>
<dbReference type="SMART" id="SM01327">
    <property type="entry name" value="Zds_C"/>
    <property type="match status" value="1"/>
</dbReference>
<dbReference type="EMBL" id="JBCLYO010000001">
    <property type="protein sequence ID" value="KAL0097362.1"/>
    <property type="molecule type" value="Genomic_DNA"/>
</dbReference>
<feature type="region of interest" description="Disordered" evidence="1">
    <location>
        <begin position="317"/>
        <end position="414"/>
    </location>
</feature>
<feature type="compositionally biased region" description="Basic and acidic residues" evidence="1">
    <location>
        <begin position="658"/>
        <end position="669"/>
    </location>
</feature>
<organism evidence="3 4">
    <name type="scientific">Phycomyces blakesleeanus</name>
    <dbReference type="NCBI Taxonomy" id="4837"/>
    <lineage>
        <taxon>Eukaryota</taxon>
        <taxon>Fungi</taxon>
        <taxon>Fungi incertae sedis</taxon>
        <taxon>Mucoromycota</taxon>
        <taxon>Mucoromycotina</taxon>
        <taxon>Mucoromycetes</taxon>
        <taxon>Mucorales</taxon>
        <taxon>Phycomycetaceae</taxon>
        <taxon>Phycomyces</taxon>
    </lineage>
</organism>
<feature type="region of interest" description="Disordered" evidence="1">
    <location>
        <begin position="432"/>
        <end position="463"/>
    </location>
</feature>
<comment type="caution">
    <text evidence="3">The sequence shown here is derived from an EMBL/GenBank/DDBJ whole genome shotgun (WGS) entry which is preliminary data.</text>
</comment>
<dbReference type="PANTHER" id="PTHR28089">
    <property type="entry name" value="PROTEIN ZDS1-RELATED"/>
    <property type="match status" value="1"/>
</dbReference>
<dbReference type="PANTHER" id="PTHR28089:SF1">
    <property type="entry name" value="PROTEIN ZDS1-RELATED"/>
    <property type="match status" value="1"/>
</dbReference>